<sequence>MRQLDIFTALQSSTEGIDTEFKSARGGMPGSFWESYAAMANTQGGTIVLGVAEKASGLVWEGVPDAAQLRTVLWSQLNDRHKISANLLRDDDVRTVEDEGRQFVVVNVPRASRLQRPVFVGPNPMTGTYRRAEEGDYRCSDDEVRRMLADQSDTPADSHIVEHFGLPDFDPDTVKQYRNRFASRAPDHPWLLLDDAPLLTKLSALRRDRATGLEGATVAGLLMFGRFEALRDALPGFHVDYRERMSDDPAVRWTDRVVPDGTWENNLFQFYLRVMQRLSGDLKMPFQLDRELYRKDDTAVHEALREAVVNALVHADHRGQGGVVIERYPDRIELSNPGSLLVSRVQLLQGGVSECRNKSLQLMFQLMGGGDKAGSGMDKIRAGWRAQHWRSPRLEESLQPDRVKLVLPMVSLIPGEVDLALRQRFGDRFAMLDTTAVQAVVTAQVEGSVTNARMQEITGEHSKEITGVLQTLVRDGLLTQQNQRRWASYRVAGDSPQLGGDSRHLAGDSPQSSPQLPPDSPQFGWDSPQFDRLAGLSAEVLALLPMAEPARKNKKLPVPQLKIVVRQLCAGRWLSTSELAALVDRDADKLQTRFLTAMVKDGVLELRYPDVRNRPDQAYRTVANPLA</sequence>
<evidence type="ECO:0000256" key="1">
    <source>
        <dbReference type="SAM" id="MobiDB-lite"/>
    </source>
</evidence>
<protein>
    <recommendedName>
        <fullName evidence="2">Schlafen AlbA-2 domain-containing protein</fullName>
    </recommendedName>
</protein>
<dbReference type="EMBL" id="LFYT02000007">
    <property type="protein sequence ID" value="PVE43232.1"/>
    <property type="molecule type" value="Genomic_DNA"/>
</dbReference>
<gene>
    <name evidence="3" type="ORF">H663_008080</name>
</gene>
<reference evidence="3" key="1">
    <citation type="submission" date="2017-04" db="EMBL/GenBank/DDBJ databases">
        <title>Unexpected and diverse lifestyles within the genus Limnohabitans.</title>
        <authorList>
            <person name="Kasalicky V."/>
            <person name="Mehrshad M."/>
            <person name="Andrei S.-A."/>
            <person name="Salcher M."/>
            <person name="Kratochvilova H."/>
            <person name="Simek K."/>
            <person name="Ghai R."/>
        </authorList>
    </citation>
    <scope>NUCLEOTIDE SEQUENCE [LARGE SCALE GENOMIC DNA]</scope>
    <source>
        <strain evidence="3">II-D5</strain>
    </source>
</reference>
<dbReference type="AlphaFoldDB" id="A0A2T7UF28"/>
<dbReference type="RefSeq" id="WP_053174331.1">
    <property type="nucleotide sequence ID" value="NZ_LFYT02000007.1"/>
</dbReference>
<dbReference type="InterPro" id="IPR007421">
    <property type="entry name" value="Schlafen_AlbA_2_dom"/>
</dbReference>
<dbReference type="OrthoDB" id="9768354at2"/>
<keyword evidence="4" id="KW-1185">Reference proteome</keyword>
<feature type="region of interest" description="Disordered" evidence="1">
    <location>
        <begin position="492"/>
        <end position="528"/>
    </location>
</feature>
<name>A0A2T7UF28_9BURK</name>
<dbReference type="Pfam" id="PF13749">
    <property type="entry name" value="HATPase_c_4"/>
    <property type="match status" value="1"/>
</dbReference>
<dbReference type="InterPro" id="IPR038461">
    <property type="entry name" value="Schlafen_AlbA_2_dom_sf"/>
</dbReference>
<evidence type="ECO:0000313" key="4">
    <source>
        <dbReference type="Proteomes" id="UP000037507"/>
    </source>
</evidence>
<dbReference type="STRING" id="1293045.H663_14620"/>
<proteinExistence type="predicted"/>
<comment type="caution">
    <text evidence="3">The sequence shown here is derived from an EMBL/GenBank/DDBJ whole genome shotgun (WGS) entry which is preliminary data.</text>
</comment>
<dbReference type="InterPro" id="IPR038475">
    <property type="entry name" value="RecG_C_sf"/>
</dbReference>
<accession>A0A2T7UF28</accession>
<dbReference type="Pfam" id="PF04326">
    <property type="entry name" value="SLFN_AlbA_2"/>
    <property type="match status" value="1"/>
</dbReference>
<evidence type="ECO:0000259" key="2">
    <source>
        <dbReference type="Pfam" id="PF04326"/>
    </source>
</evidence>
<dbReference type="Gene3D" id="3.30.565.60">
    <property type="match status" value="1"/>
</dbReference>
<dbReference type="PANTHER" id="PTHR30595">
    <property type="entry name" value="GLPR-RELATED TRANSCRIPTIONAL REPRESSOR"/>
    <property type="match status" value="1"/>
</dbReference>
<dbReference type="Proteomes" id="UP000037507">
    <property type="component" value="Unassembled WGS sequence"/>
</dbReference>
<evidence type="ECO:0000313" key="3">
    <source>
        <dbReference type="EMBL" id="PVE43232.1"/>
    </source>
</evidence>
<dbReference type="Gene3D" id="3.30.950.30">
    <property type="entry name" value="Schlafen, AAA domain"/>
    <property type="match status" value="1"/>
</dbReference>
<dbReference type="PANTHER" id="PTHR30595:SF6">
    <property type="entry name" value="SCHLAFEN ALBA-2 DOMAIN-CONTAINING PROTEIN"/>
    <property type="match status" value="1"/>
</dbReference>
<organism evidence="3 4">
    <name type="scientific">Limnohabitans planktonicus II-D5</name>
    <dbReference type="NCBI Taxonomy" id="1293045"/>
    <lineage>
        <taxon>Bacteria</taxon>
        <taxon>Pseudomonadati</taxon>
        <taxon>Pseudomonadota</taxon>
        <taxon>Betaproteobacteria</taxon>
        <taxon>Burkholderiales</taxon>
        <taxon>Comamonadaceae</taxon>
        <taxon>Limnohabitans</taxon>
    </lineage>
</organism>
<feature type="domain" description="Schlafen AlbA-2" evidence="2">
    <location>
        <begin position="15"/>
        <end position="115"/>
    </location>
</feature>